<dbReference type="RefSeq" id="WP_386766880.1">
    <property type="nucleotide sequence ID" value="NZ_JBHSTI010000008.1"/>
</dbReference>
<protein>
    <submittedName>
        <fullName evidence="3">MerR family transcriptional regulator</fullName>
    </submittedName>
</protein>
<reference evidence="4" key="1">
    <citation type="journal article" date="2019" name="Int. J. Syst. Evol. Microbiol.">
        <title>The Global Catalogue of Microorganisms (GCM) 10K type strain sequencing project: providing services to taxonomists for standard genome sequencing and annotation.</title>
        <authorList>
            <consortium name="The Broad Institute Genomics Platform"/>
            <consortium name="The Broad Institute Genome Sequencing Center for Infectious Disease"/>
            <person name="Wu L."/>
            <person name="Ma J."/>
        </authorList>
    </citation>
    <scope>NUCLEOTIDE SEQUENCE [LARGE SCALE GENOMIC DNA]</scope>
    <source>
        <strain evidence="4">CGMCC 4.7317</strain>
    </source>
</reference>
<dbReference type="Gene3D" id="1.10.1660.10">
    <property type="match status" value="1"/>
</dbReference>
<gene>
    <name evidence="3" type="ORF">ACFQGU_11800</name>
</gene>
<accession>A0ABW1T2Q8</accession>
<dbReference type="Pfam" id="PF13411">
    <property type="entry name" value="MerR_1"/>
    <property type="match status" value="1"/>
</dbReference>
<keyword evidence="1" id="KW-0238">DNA-binding</keyword>
<dbReference type="SMART" id="SM00422">
    <property type="entry name" value="HTH_MERR"/>
    <property type="match status" value="1"/>
</dbReference>
<dbReference type="EMBL" id="JBHSTI010000008">
    <property type="protein sequence ID" value="MFC6238564.1"/>
    <property type="molecule type" value="Genomic_DNA"/>
</dbReference>
<dbReference type="Proteomes" id="UP001596138">
    <property type="component" value="Unassembled WGS sequence"/>
</dbReference>
<dbReference type="PANTHER" id="PTHR30204:SF89">
    <property type="entry name" value="HTH MERR-TYPE DOMAIN-CONTAINING PROTEIN"/>
    <property type="match status" value="1"/>
</dbReference>
<sequence length="245" mass="26849">MSAVPSAVSRGLMGIGDVLEVLRPDFPDVTISKIRFLEGEGLIAPQRTASGYRKFSHADVERLRYVLACQRDQYLPLKVIREHLEAIDRGLEPPASSADGPRVPRALVSTDGMPNADSFRGNADVRLSRGELLEASGLTDSLLEQLEGYGLITKRGQHYDGDTLVIASTVAEMAAFGIEPRHLRTFKVAADREVGLVEQVVTPMLRQRDPESQQRADDAIRELAALSVRLHASLVKAGLATELRR</sequence>
<evidence type="ECO:0000313" key="4">
    <source>
        <dbReference type="Proteomes" id="UP001596138"/>
    </source>
</evidence>
<dbReference type="SUPFAM" id="SSF46955">
    <property type="entry name" value="Putative DNA-binding domain"/>
    <property type="match status" value="1"/>
</dbReference>
<evidence type="ECO:0000313" key="3">
    <source>
        <dbReference type="EMBL" id="MFC6238564.1"/>
    </source>
</evidence>
<keyword evidence="4" id="KW-1185">Reference proteome</keyword>
<feature type="domain" description="HTH merR-type" evidence="2">
    <location>
        <begin position="28"/>
        <end position="86"/>
    </location>
</feature>
<dbReference type="CDD" id="cd00592">
    <property type="entry name" value="HTH_MerR-like"/>
    <property type="match status" value="1"/>
</dbReference>
<organism evidence="3 4">
    <name type="scientific">Longivirga aurantiaca</name>
    <dbReference type="NCBI Taxonomy" id="1837743"/>
    <lineage>
        <taxon>Bacteria</taxon>
        <taxon>Bacillati</taxon>
        <taxon>Actinomycetota</taxon>
        <taxon>Actinomycetes</taxon>
        <taxon>Sporichthyales</taxon>
        <taxon>Sporichthyaceae</taxon>
        <taxon>Longivirga</taxon>
    </lineage>
</organism>
<dbReference type="PANTHER" id="PTHR30204">
    <property type="entry name" value="REDOX-CYCLING DRUG-SENSING TRANSCRIPTIONAL ACTIVATOR SOXR"/>
    <property type="match status" value="1"/>
</dbReference>
<proteinExistence type="predicted"/>
<dbReference type="PROSITE" id="PS50937">
    <property type="entry name" value="HTH_MERR_2"/>
    <property type="match status" value="1"/>
</dbReference>
<dbReference type="InterPro" id="IPR009061">
    <property type="entry name" value="DNA-bd_dom_put_sf"/>
</dbReference>
<name>A0ABW1T2Q8_9ACTN</name>
<comment type="caution">
    <text evidence="3">The sequence shown here is derived from an EMBL/GenBank/DDBJ whole genome shotgun (WGS) entry which is preliminary data.</text>
</comment>
<dbReference type="InterPro" id="IPR047057">
    <property type="entry name" value="MerR_fam"/>
</dbReference>
<dbReference type="InterPro" id="IPR000551">
    <property type="entry name" value="MerR-type_HTH_dom"/>
</dbReference>
<evidence type="ECO:0000259" key="2">
    <source>
        <dbReference type="PROSITE" id="PS50937"/>
    </source>
</evidence>
<evidence type="ECO:0000256" key="1">
    <source>
        <dbReference type="ARBA" id="ARBA00023125"/>
    </source>
</evidence>